<evidence type="ECO:0000313" key="1">
    <source>
        <dbReference type="EMBL" id="KAF2433169.1"/>
    </source>
</evidence>
<reference evidence="1" key="1">
    <citation type="journal article" date="2020" name="Stud. Mycol.">
        <title>101 Dothideomycetes genomes: a test case for predicting lifestyles and emergence of pathogens.</title>
        <authorList>
            <person name="Haridas S."/>
            <person name="Albert R."/>
            <person name="Binder M."/>
            <person name="Bloem J."/>
            <person name="Labutti K."/>
            <person name="Salamov A."/>
            <person name="Andreopoulos B."/>
            <person name="Baker S."/>
            <person name="Barry K."/>
            <person name="Bills G."/>
            <person name="Bluhm B."/>
            <person name="Cannon C."/>
            <person name="Castanera R."/>
            <person name="Culley D."/>
            <person name="Daum C."/>
            <person name="Ezra D."/>
            <person name="Gonzalez J."/>
            <person name="Henrissat B."/>
            <person name="Kuo A."/>
            <person name="Liang C."/>
            <person name="Lipzen A."/>
            <person name="Lutzoni F."/>
            <person name="Magnuson J."/>
            <person name="Mondo S."/>
            <person name="Nolan M."/>
            <person name="Ohm R."/>
            <person name="Pangilinan J."/>
            <person name="Park H.-J."/>
            <person name="Ramirez L."/>
            <person name="Alfaro M."/>
            <person name="Sun H."/>
            <person name="Tritt A."/>
            <person name="Yoshinaga Y."/>
            <person name="Zwiers L.-H."/>
            <person name="Turgeon B."/>
            <person name="Goodwin S."/>
            <person name="Spatafora J."/>
            <person name="Crous P."/>
            <person name="Grigoriev I."/>
        </authorList>
    </citation>
    <scope>NUCLEOTIDE SEQUENCE</scope>
    <source>
        <strain evidence="1">CBS 130266</strain>
    </source>
</reference>
<dbReference type="AlphaFoldDB" id="A0A9P4NXU5"/>
<organism evidence="1 2">
    <name type="scientific">Tothia fuscella</name>
    <dbReference type="NCBI Taxonomy" id="1048955"/>
    <lineage>
        <taxon>Eukaryota</taxon>
        <taxon>Fungi</taxon>
        <taxon>Dikarya</taxon>
        <taxon>Ascomycota</taxon>
        <taxon>Pezizomycotina</taxon>
        <taxon>Dothideomycetes</taxon>
        <taxon>Pleosporomycetidae</taxon>
        <taxon>Venturiales</taxon>
        <taxon>Cylindrosympodiaceae</taxon>
        <taxon>Tothia</taxon>
    </lineage>
</organism>
<keyword evidence="2" id="KW-1185">Reference proteome</keyword>
<proteinExistence type="predicted"/>
<sequence>MSGIWDLLQAYLWLAFLLGARVSCLKWHFVWPACTLTEVGQTGRFSSPVLLCHIVVVFTILVRNSCMPVVSENCYIFLNERCTYLLCRAT</sequence>
<dbReference type="Proteomes" id="UP000800235">
    <property type="component" value="Unassembled WGS sequence"/>
</dbReference>
<gene>
    <name evidence="1" type="ORF">EJ08DRAFT_93172</name>
</gene>
<evidence type="ECO:0000313" key="2">
    <source>
        <dbReference type="Proteomes" id="UP000800235"/>
    </source>
</evidence>
<protein>
    <submittedName>
        <fullName evidence="1">Uncharacterized protein</fullName>
    </submittedName>
</protein>
<dbReference type="EMBL" id="MU007022">
    <property type="protein sequence ID" value="KAF2433169.1"/>
    <property type="molecule type" value="Genomic_DNA"/>
</dbReference>
<accession>A0A9P4NXU5</accession>
<name>A0A9P4NXU5_9PEZI</name>
<comment type="caution">
    <text evidence="1">The sequence shown here is derived from an EMBL/GenBank/DDBJ whole genome shotgun (WGS) entry which is preliminary data.</text>
</comment>